<evidence type="ECO:0000259" key="5">
    <source>
        <dbReference type="PROSITE" id="PS51898"/>
    </source>
</evidence>
<proteinExistence type="predicted"/>
<evidence type="ECO:0000313" key="7">
    <source>
        <dbReference type="EMBL" id="TND51955.1"/>
    </source>
</evidence>
<feature type="domain" description="Tyr recombinase" evidence="5">
    <location>
        <begin position="164"/>
        <end position="363"/>
    </location>
</feature>
<dbReference type="Gene3D" id="1.10.443.10">
    <property type="entry name" value="Intergrase catalytic core"/>
    <property type="match status" value="1"/>
</dbReference>
<dbReference type="SUPFAM" id="SSF56349">
    <property type="entry name" value="DNA breaking-rejoining enzymes"/>
    <property type="match status" value="1"/>
</dbReference>
<accession>A0AAX2UPR8</accession>
<dbReference type="GO" id="GO:0015074">
    <property type="term" value="P:DNA integration"/>
    <property type="evidence" value="ECO:0007669"/>
    <property type="project" value="UniProtKB-KW"/>
</dbReference>
<evidence type="ECO:0000256" key="3">
    <source>
        <dbReference type="ARBA" id="ARBA00023172"/>
    </source>
</evidence>
<dbReference type="Pfam" id="PF00589">
    <property type="entry name" value="Phage_integrase"/>
    <property type="match status" value="1"/>
</dbReference>
<keyword evidence="2 4" id="KW-0238">DNA-binding</keyword>
<evidence type="ECO:0000256" key="2">
    <source>
        <dbReference type="ARBA" id="ARBA00023125"/>
    </source>
</evidence>
<keyword evidence="3" id="KW-0233">DNA recombination</keyword>
<sequence length="369" mass="40984">MQLPSIHSGTLPVSSIPLQLDRVGPDQLAELIAQARLRGIRLEDSPEVQEAMRRFLERFKSTSGRFSKNTWRQLESGWSLFVKWCDSNSLIPLPAEPETVSRYLSHRAMTVHRNSLKVDLWAIGRVHRAAGCPNPAADSQVTDSAAAISRRKVEEEEEGVSQASAMRETHLDELLVMWRKSPSLTARRDLALLTLAYETMLREAELARVKLKHIAMQPDGGAILTIPITKTNHSGEPEKVALSRQCMMLIVEYLELAGRELDAYSDAALLGSVSRFGKALKRGAPLTTKTIERVFARAHQALGLDKLGVRPWSGHSARVGAAQDLAADGYNALQIMKAGRWSSEVMVMRYCRDIFAHEGAMAKRRAGRV</sequence>
<dbReference type="GO" id="GO:0003677">
    <property type="term" value="F:DNA binding"/>
    <property type="evidence" value="ECO:0007669"/>
    <property type="project" value="UniProtKB-UniRule"/>
</dbReference>
<dbReference type="InterPro" id="IPR052925">
    <property type="entry name" value="Phage_Integrase-like_Recomb"/>
</dbReference>
<name>A0AAX2UPR8_AERVE</name>
<evidence type="ECO:0000256" key="4">
    <source>
        <dbReference type="PROSITE-ProRule" id="PRU01248"/>
    </source>
</evidence>
<evidence type="ECO:0008006" key="9">
    <source>
        <dbReference type="Google" id="ProtNLM"/>
    </source>
</evidence>
<protein>
    <recommendedName>
        <fullName evidence="9">Integrase</fullName>
    </recommendedName>
</protein>
<dbReference type="PROSITE" id="PS51898">
    <property type="entry name" value="TYR_RECOMBINASE"/>
    <property type="match status" value="1"/>
</dbReference>
<dbReference type="EMBL" id="PDXJ01000025">
    <property type="protein sequence ID" value="TND51955.1"/>
    <property type="molecule type" value="Genomic_DNA"/>
</dbReference>
<dbReference type="GO" id="GO:0006310">
    <property type="term" value="P:DNA recombination"/>
    <property type="evidence" value="ECO:0007669"/>
    <property type="project" value="UniProtKB-KW"/>
</dbReference>
<dbReference type="InterPro" id="IPR010998">
    <property type="entry name" value="Integrase_recombinase_N"/>
</dbReference>
<dbReference type="AlphaFoldDB" id="A0AAX2UPR8"/>
<dbReference type="SUPFAM" id="SSF47823">
    <property type="entry name" value="lambda integrase-like, N-terminal domain"/>
    <property type="match status" value="1"/>
</dbReference>
<dbReference type="InterPro" id="IPR011010">
    <property type="entry name" value="DNA_brk_join_enz"/>
</dbReference>
<organism evidence="7 8">
    <name type="scientific">Aeromonas veronii</name>
    <dbReference type="NCBI Taxonomy" id="654"/>
    <lineage>
        <taxon>Bacteria</taxon>
        <taxon>Pseudomonadati</taxon>
        <taxon>Pseudomonadota</taxon>
        <taxon>Gammaproteobacteria</taxon>
        <taxon>Aeromonadales</taxon>
        <taxon>Aeromonadaceae</taxon>
        <taxon>Aeromonas</taxon>
    </lineage>
</organism>
<dbReference type="Proteomes" id="UP000796104">
    <property type="component" value="Unassembled WGS sequence"/>
</dbReference>
<evidence type="ECO:0000259" key="6">
    <source>
        <dbReference type="PROSITE" id="PS51900"/>
    </source>
</evidence>
<gene>
    <name evidence="7" type="ORF">CF123_17715</name>
</gene>
<dbReference type="InterPro" id="IPR013762">
    <property type="entry name" value="Integrase-like_cat_sf"/>
</dbReference>
<dbReference type="InterPro" id="IPR002104">
    <property type="entry name" value="Integrase_catalytic"/>
</dbReference>
<evidence type="ECO:0000256" key="1">
    <source>
        <dbReference type="ARBA" id="ARBA00022908"/>
    </source>
</evidence>
<dbReference type="Gene3D" id="1.10.150.130">
    <property type="match status" value="1"/>
</dbReference>
<evidence type="ECO:0000313" key="8">
    <source>
        <dbReference type="Proteomes" id="UP000796104"/>
    </source>
</evidence>
<reference evidence="7" key="2">
    <citation type="journal article" date="2019" name="PLoS ONE">
        <title>Identification and characterization of putative Aeromonas spp. T3SS effectors.</title>
        <authorList>
            <person name="Rangel L.T."/>
            <person name="Marden J."/>
            <person name="Colston S."/>
            <person name="Setubal J.C."/>
            <person name="Graf J."/>
            <person name="Gogarten J.P."/>
        </authorList>
    </citation>
    <scope>NUCLEOTIDE SEQUENCE</scope>
    <source>
        <strain evidence="7">BAQ071013-135</strain>
    </source>
</reference>
<comment type="caution">
    <text evidence="7">The sequence shown here is derived from an EMBL/GenBank/DDBJ whole genome shotgun (WGS) entry which is preliminary data.</text>
</comment>
<feature type="domain" description="Core-binding (CB)" evidence="6">
    <location>
        <begin position="46"/>
        <end position="131"/>
    </location>
</feature>
<reference evidence="7" key="1">
    <citation type="submission" date="2017-10" db="EMBL/GenBank/DDBJ databases">
        <authorList>
            <person name="Colston S.M."/>
            <person name="Graf J."/>
        </authorList>
    </citation>
    <scope>NUCLEOTIDE SEQUENCE</scope>
    <source>
        <strain evidence="7">BAQ071013-135</strain>
    </source>
</reference>
<keyword evidence="1" id="KW-0229">DNA integration</keyword>
<dbReference type="PANTHER" id="PTHR34605">
    <property type="entry name" value="PHAGE_INTEGRASE DOMAIN-CONTAINING PROTEIN"/>
    <property type="match status" value="1"/>
</dbReference>
<dbReference type="PANTHER" id="PTHR34605:SF4">
    <property type="entry name" value="DNA ADENINE METHYLTRANSFERASE"/>
    <property type="match status" value="1"/>
</dbReference>
<dbReference type="InterPro" id="IPR044068">
    <property type="entry name" value="CB"/>
</dbReference>
<dbReference type="PROSITE" id="PS51900">
    <property type="entry name" value="CB"/>
    <property type="match status" value="1"/>
</dbReference>